<proteinExistence type="predicted"/>
<dbReference type="RefSeq" id="XP_025347625.1">
    <property type="nucleotide sequence ID" value="XM_025494997.1"/>
</dbReference>
<dbReference type="InterPro" id="IPR046346">
    <property type="entry name" value="Aminoacid_DH-like_N_sf"/>
</dbReference>
<dbReference type="STRING" id="1684307.A0A316UBR3"/>
<dbReference type="Gene3D" id="3.40.50.720">
    <property type="entry name" value="NAD(P)-binding Rossmann-like Domain"/>
    <property type="match status" value="1"/>
</dbReference>
<dbReference type="Proteomes" id="UP000245942">
    <property type="component" value="Unassembled WGS sequence"/>
</dbReference>
<dbReference type="OrthoDB" id="204377at2759"/>
<evidence type="ECO:0000256" key="1">
    <source>
        <dbReference type="SAM" id="MobiDB-lite"/>
    </source>
</evidence>
<dbReference type="InterPro" id="IPR022893">
    <property type="entry name" value="Shikimate_DH_fam"/>
</dbReference>
<feature type="region of interest" description="Disordered" evidence="1">
    <location>
        <begin position="353"/>
        <end position="373"/>
    </location>
</feature>
<reference evidence="3 4" key="1">
    <citation type="journal article" date="2018" name="Mol. Biol. Evol.">
        <title>Broad Genomic Sampling Reveals a Smut Pathogenic Ancestry of the Fungal Clade Ustilaginomycotina.</title>
        <authorList>
            <person name="Kijpornyongpan T."/>
            <person name="Mondo S.J."/>
            <person name="Barry K."/>
            <person name="Sandor L."/>
            <person name="Lee J."/>
            <person name="Lipzen A."/>
            <person name="Pangilinan J."/>
            <person name="LaButti K."/>
            <person name="Hainaut M."/>
            <person name="Henrissat B."/>
            <person name="Grigoriev I.V."/>
            <person name="Spatafora J.W."/>
            <person name="Aime M.C."/>
        </authorList>
    </citation>
    <scope>NUCLEOTIDE SEQUENCE [LARGE SCALE GENOMIC DNA]</scope>
    <source>
        <strain evidence="3 4">MCA 4718</strain>
    </source>
</reference>
<protein>
    <submittedName>
        <fullName evidence="3">Aminoacid dehydrogenase-like protein</fullName>
    </submittedName>
</protein>
<dbReference type="SUPFAM" id="SSF53223">
    <property type="entry name" value="Aminoacid dehydrogenase-like, N-terminal domain"/>
    <property type="match status" value="1"/>
</dbReference>
<sequence length="373" mass="40642">MSAPSSSSSSAQTQATSHTMPSIVDNTSAAHNLPKRVEGTTKTYLFGDPIATSLSIAYHNACYKARGASSFHERFESVDTDAFMGLVHRGDCGGSAVTMPHKVTIMSRPEIKSIEKNAEIIGASNTLYWRTGDNGEKSLIATNTDVDGIRDSIRTAVTPSELSAFEALPDSERIGMVVGGGGTTRTAVVTLRMELNCTGPIYIINRFDHEVEAIIQDFASKGLHDIHHLKSPEDVQRLLASQGKRPSYIVNAIPSFEPTTDEEKLARKTLTAVLSLRNPTASSDHPNSPCVRADLPSAFLEMCYFLHLWTDACTLAQNEGWKIVTGEKCMYLQALAQQVLWQGATPAGVDLTEAGRKGAEFEQERRRRGEEPL</sequence>
<gene>
    <name evidence="3" type="ORF">BCV69DRAFT_313047</name>
</gene>
<dbReference type="GO" id="GO:0004764">
    <property type="term" value="F:shikimate 3-dehydrogenase (NADP+) activity"/>
    <property type="evidence" value="ECO:0007669"/>
    <property type="project" value="InterPro"/>
</dbReference>
<feature type="region of interest" description="Disordered" evidence="1">
    <location>
        <begin position="1"/>
        <end position="34"/>
    </location>
</feature>
<accession>A0A316UBR3</accession>
<dbReference type="InterPro" id="IPR036291">
    <property type="entry name" value="NAD(P)-bd_dom_sf"/>
</dbReference>
<evidence type="ECO:0000313" key="4">
    <source>
        <dbReference type="Proteomes" id="UP000245942"/>
    </source>
</evidence>
<evidence type="ECO:0000259" key="2">
    <source>
        <dbReference type="Pfam" id="PF08501"/>
    </source>
</evidence>
<name>A0A316UBR3_9BASI</name>
<feature type="compositionally biased region" description="Polar residues" evidence="1">
    <location>
        <begin position="18"/>
        <end position="30"/>
    </location>
</feature>
<dbReference type="AlphaFoldDB" id="A0A316UBR3"/>
<organism evidence="3 4">
    <name type="scientific">Pseudomicrostroma glucosiphilum</name>
    <dbReference type="NCBI Taxonomy" id="1684307"/>
    <lineage>
        <taxon>Eukaryota</taxon>
        <taxon>Fungi</taxon>
        <taxon>Dikarya</taxon>
        <taxon>Basidiomycota</taxon>
        <taxon>Ustilaginomycotina</taxon>
        <taxon>Exobasidiomycetes</taxon>
        <taxon>Microstromatales</taxon>
        <taxon>Microstromatales incertae sedis</taxon>
        <taxon>Pseudomicrostroma</taxon>
    </lineage>
</organism>
<dbReference type="EMBL" id="KZ819328">
    <property type="protein sequence ID" value="PWN20465.1"/>
    <property type="molecule type" value="Genomic_DNA"/>
</dbReference>
<dbReference type="GeneID" id="37016731"/>
<dbReference type="Pfam" id="PF08501">
    <property type="entry name" value="Shikimate_dh_N"/>
    <property type="match status" value="1"/>
</dbReference>
<evidence type="ECO:0000313" key="3">
    <source>
        <dbReference type="EMBL" id="PWN20465.1"/>
    </source>
</evidence>
<feature type="compositionally biased region" description="Low complexity" evidence="1">
    <location>
        <begin position="1"/>
        <end position="17"/>
    </location>
</feature>
<keyword evidence="4" id="KW-1185">Reference proteome</keyword>
<dbReference type="PANTHER" id="PTHR21089:SF1">
    <property type="entry name" value="BIFUNCTIONAL 3-DEHYDROQUINATE DEHYDRATASE_SHIKIMATE DEHYDROGENASE, CHLOROPLASTIC"/>
    <property type="match status" value="1"/>
</dbReference>
<feature type="domain" description="Shikimate dehydrogenase substrate binding N-terminal" evidence="2">
    <location>
        <begin position="45"/>
        <end position="127"/>
    </location>
</feature>
<dbReference type="PANTHER" id="PTHR21089">
    <property type="entry name" value="SHIKIMATE DEHYDROGENASE"/>
    <property type="match status" value="1"/>
</dbReference>
<dbReference type="SUPFAM" id="SSF51735">
    <property type="entry name" value="NAD(P)-binding Rossmann-fold domains"/>
    <property type="match status" value="1"/>
</dbReference>
<dbReference type="GO" id="GO:0009423">
    <property type="term" value="P:chorismate biosynthetic process"/>
    <property type="evidence" value="ECO:0007669"/>
    <property type="project" value="TreeGrafter"/>
</dbReference>
<dbReference type="GO" id="GO:0019632">
    <property type="term" value="P:shikimate metabolic process"/>
    <property type="evidence" value="ECO:0007669"/>
    <property type="project" value="TreeGrafter"/>
</dbReference>
<dbReference type="Gene3D" id="3.40.50.10860">
    <property type="entry name" value="Leucine Dehydrogenase, chain A, domain 1"/>
    <property type="match status" value="1"/>
</dbReference>
<dbReference type="InterPro" id="IPR013708">
    <property type="entry name" value="Shikimate_DH-bd_N"/>
</dbReference>